<organism evidence="12 13">
    <name type="scientific">Olea europaea subsp. europaea</name>
    <dbReference type="NCBI Taxonomy" id="158383"/>
    <lineage>
        <taxon>Eukaryota</taxon>
        <taxon>Viridiplantae</taxon>
        <taxon>Streptophyta</taxon>
        <taxon>Embryophyta</taxon>
        <taxon>Tracheophyta</taxon>
        <taxon>Spermatophyta</taxon>
        <taxon>Magnoliopsida</taxon>
        <taxon>eudicotyledons</taxon>
        <taxon>Gunneridae</taxon>
        <taxon>Pentapetalae</taxon>
        <taxon>asterids</taxon>
        <taxon>lamiids</taxon>
        <taxon>Lamiales</taxon>
        <taxon>Oleaceae</taxon>
        <taxon>Oleeae</taxon>
        <taxon>Olea</taxon>
    </lineage>
</organism>
<gene>
    <name evidence="12" type="ORF">OLEA9_A041655</name>
</gene>
<sequence>MSSDVQQRQNQPTGIQLLQSSQIENSLCPMREKEPGDSLLKQNPENSNPTSQSYVTPKQESNDLQQRQNTDAGCDESELCEAERALFIKRESTSDIVVEIKCSNPENQYDLDQDIYFTRSDKAMQKLQPRRNPDTVVHKLQSGQKSIPYGIPIIPKTLDDLQPRQSPDDVLQKSELREERIVTVKKEKASDVVLPVPSFISDIPASQYRQQKSNYSTIPEKAPAKLLPRRNLDIVACGSQSDQGSILSSVSDKVSVIPKQESNNLQSKQCLSAGYHGSISNEEKSVSIKSEMVADNFPQIPCSELGGPASHSDQQHFSFSTRPEKADKLLQRRNPDPVIQGSQSDPESNPSKVPEKAVDDGYNWRKYGQKIVKGNEFVRSYYKCTYPNCLAKKQVERSHDGNLKDVNFLGNHEHPKPQHSSCVATGHLVRRPASEGVAEPFAPGDASQHMEPTETSQRLPVAATGDGEACTVSRSSTKICDENDSCRDSKRQKREISGIDDNLNKPNCESRHVVHTISEIDVVNDGYRWRKYGQKFIKGNPNPRSYYRCTHTGCPVKKHVERASHDQKMVITTYEGQHDHGTPPSKTVCKNTAGSDTTLSLNGESRLTLGENKPVGLDMVVHISANS</sequence>
<dbReference type="Gramene" id="OE9A041655T10">
    <property type="protein sequence ID" value="OE9A041655C10"/>
    <property type="gene ID" value="OE9A041655"/>
</dbReference>
<keyword evidence="13" id="KW-1185">Reference proteome</keyword>
<dbReference type="Gramene" id="OE9A041655T4">
    <property type="protein sequence ID" value="OE9A041655C4"/>
    <property type="gene ID" value="OE9A041655"/>
</dbReference>
<dbReference type="PANTHER" id="PTHR31221:SF125">
    <property type="entry name" value="WRKY TRANSCRIPTION FACTOR 1"/>
    <property type="match status" value="1"/>
</dbReference>
<evidence type="ECO:0000256" key="1">
    <source>
        <dbReference type="ARBA" id="ARBA00004123"/>
    </source>
</evidence>
<feature type="region of interest" description="Disordered" evidence="10">
    <location>
        <begin position="1"/>
        <end position="76"/>
    </location>
</feature>
<proteinExistence type="inferred from homology"/>
<keyword evidence="6" id="KW-0238">DNA-binding</keyword>
<evidence type="ECO:0000256" key="5">
    <source>
        <dbReference type="ARBA" id="ARBA00023015"/>
    </source>
</evidence>
<name>A0A8S0PIF0_OLEEU</name>
<feature type="region of interest" description="Disordered" evidence="10">
    <location>
        <begin position="437"/>
        <end position="456"/>
    </location>
</feature>
<keyword evidence="8" id="KW-0539">Nucleus</keyword>
<evidence type="ECO:0000256" key="10">
    <source>
        <dbReference type="SAM" id="MobiDB-lite"/>
    </source>
</evidence>
<evidence type="ECO:0000256" key="9">
    <source>
        <dbReference type="ARBA" id="ARBA00061157"/>
    </source>
</evidence>
<comment type="subcellular location">
    <subcellularLocation>
        <location evidence="1">Nucleus</location>
    </subcellularLocation>
</comment>
<feature type="compositionally biased region" description="Polar residues" evidence="10">
    <location>
        <begin position="40"/>
        <end position="71"/>
    </location>
</feature>
<evidence type="ECO:0000256" key="6">
    <source>
        <dbReference type="ARBA" id="ARBA00023125"/>
    </source>
</evidence>
<dbReference type="GO" id="GO:0043565">
    <property type="term" value="F:sequence-specific DNA binding"/>
    <property type="evidence" value="ECO:0007669"/>
    <property type="project" value="InterPro"/>
</dbReference>
<keyword evidence="4" id="KW-0862">Zinc</keyword>
<dbReference type="SMART" id="SM00774">
    <property type="entry name" value="WRKY"/>
    <property type="match status" value="2"/>
</dbReference>
<feature type="domain" description="WRKY" evidence="11">
    <location>
        <begin position="353"/>
        <end position="417"/>
    </location>
</feature>
<evidence type="ECO:0000313" key="12">
    <source>
        <dbReference type="EMBL" id="CAA2950912.1"/>
    </source>
</evidence>
<dbReference type="OrthoDB" id="1918969at2759"/>
<dbReference type="Gramene" id="OE9A041655T2">
    <property type="protein sequence ID" value="OE9A041655C2"/>
    <property type="gene ID" value="OE9A041655"/>
</dbReference>
<protein>
    <submittedName>
        <fullName evidence="12">WRKY transcription factor 1-like</fullName>
    </submittedName>
</protein>
<evidence type="ECO:0000259" key="11">
    <source>
        <dbReference type="PROSITE" id="PS50811"/>
    </source>
</evidence>
<comment type="similarity">
    <text evidence="9">Belongs to the WRKY group I family.</text>
</comment>
<dbReference type="GO" id="GO:0005634">
    <property type="term" value="C:nucleus"/>
    <property type="evidence" value="ECO:0007669"/>
    <property type="project" value="UniProtKB-SubCell"/>
</dbReference>
<evidence type="ECO:0000256" key="7">
    <source>
        <dbReference type="ARBA" id="ARBA00023163"/>
    </source>
</evidence>
<dbReference type="GO" id="GO:0003700">
    <property type="term" value="F:DNA-binding transcription factor activity"/>
    <property type="evidence" value="ECO:0007669"/>
    <property type="project" value="InterPro"/>
</dbReference>
<feature type="compositionally biased region" description="Polar residues" evidence="10">
    <location>
        <begin position="340"/>
        <end position="351"/>
    </location>
</feature>
<evidence type="ECO:0000256" key="2">
    <source>
        <dbReference type="ARBA" id="ARBA00022723"/>
    </source>
</evidence>
<dbReference type="AlphaFoldDB" id="A0A8S0PIF0"/>
<keyword evidence="3" id="KW-0677">Repeat</keyword>
<dbReference type="InterPro" id="IPR044810">
    <property type="entry name" value="WRKY_plant"/>
</dbReference>
<dbReference type="GO" id="GO:0046872">
    <property type="term" value="F:metal ion binding"/>
    <property type="evidence" value="ECO:0007669"/>
    <property type="project" value="UniProtKB-KW"/>
</dbReference>
<dbReference type="PANTHER" id="PTHR31221">
    <property type="entry name" value="WRKY TRANSCRIPTION FACTOR PROTEIN 1-RELATED"/>
    <property type="match status" value="1"/>
</dbReference>
<dbReference type="PROSITE" id="PS50811">
    <property type="entry name" value="WRKY"/>
    <property type="match status" value="2"/>
</dbReference>
<dbReference type="FunFam" id="2.20.25.80:FF:000006">
    <property type="entry name" value="WRKY transcription factor"/>
    <property type="match status" value="1"/>
</dbReference>
<dbReference type="Gramene" id="OE9A041655T8">
    <property type="protein sequence ID" value="OE9A041655C8"/>
    <property type="gene ID" value="OE9A041655"/>
</dbReference>
<dbReference type="Gramene" id="OE9A041655T1">
    <property type="protein sequence ID" value="OE9A041655C1"/>
    <property type="gene ID" value="OE9A041655"/>
</dbReference>
<evidence type="ECO:0000256" key="3">
    <source>
        <dbReference type="ARBA" id="ARBA00022737"/>
    </source>
</evidence>
<keyword evidence="7" id="KW-0804">Transcription</keyword>
<evidence type="ECO:0000256" key="8">
    <source>
        <dbReference type="ARBA" id="ARBA00023242"/>
    </source>
</evidence>
<dbReference type="FunFam" id="2.20.25.80:FF:000003">
    <property type="entry name" value="WRKY transcription factor 57"/>
    <property type="match status" value="1"/>
</dbReference>
<feature type="region of interest" description="Disordered" evidence="10">
    <location>
        <begin position="335"/>
        <end position="358"/>
    </location>
</feature>
<dbReference type="EMBL" id="CACTIH010000077">
    <property type="protein sequence ID" value="CAA2950912.1"/>
    <property type="molecule type" value="Genomic_DNA"/>
</dbReference>
<dbReference type="Pfam" id="PF03106">
    <property type="entry name" value="WRKY"/>
    <property type="match status" value="2"/>
</dbReference>
<dbReference type="Gene3D" id="2.20.25.80">
    <property type="entry name" value="WRKY domain"/>
    <property type="match status" value="2"/>
</dbReference>
<dbReference type="Proteomes" id="UP000594638">
    <property type="component" value="Unassembled WGS sequence"/>
</dbReference>
<evidence type="ECO:0000313" key="13">
    <source>
        <dbReference type="Proteomes" id="UP000594638"/>
    </source>
</evidence>
<feature type="compositionally biased region" description="Polar residues" evidence="10">
    <location>
        <begin position="1"/>
        <end position="25"/>
    </location>
</feature>
<dbReference type="InterPro" id="IPR003657">
    <property type="entry name" value="WRKY_dom"/>
</dbReference>
<keyword evidence="5" id="KW-0805">Transcription regulation</keyword>
<dbReference type="SUPFAM" id="SSF118290">
    <property type="entry name" value="WRKY DNA-binding domain"/>
    <property type="match status" value="2"/>
</dbReference>
<accession>A0A8S0PIF0</accession>
<comment type="caution">
    <text evidence="12">The sequence shown here is derived from an EMBL/GenBank/DDBJ whole genome shotgun (WGS) entry which is preliminary data.</text>
</comment>
<keyword evidence="2" id="KW-0479">Metal-binding</keyword>
<dbReference type="Gramene" id="OE9A041655T9">
    <property type="protein sequence ID" value="OE9A041655C9"/>
    <property type="gene ID" value="OE9A041655"/>
</dbReference>
<reference evidence="12 13" key="1">
    <citation type="submission" date="2019-12" db="EMBL/GenBank/DDBJ databases">
        <authorList>
            <person name="Alioto T."/>
            <person name="Alioto T."/>
            <person name="Gomez Garrido J."/>
        </authorList>
    </citation>
    <scope>NUCLEOTIDE SEQUENCE [LARGE SCALE GENOMIC DNA]</scope>
</reference>
<feature type="domain" description="WRKY" evidence="11">
    <location>
        <begin position="518"/>
        <end position="583"/>
    </location>
</feature>
<evidence type="ECO:0000256" key="4">
    <source>
        <dbReference type="ARBA" id="ARBA00022833"/>
    </source>
</evidence>
<feature type="region of interest" description="Disordered" evidence="10">
    <location>
        <begin position="299"/>
        <end position="318"/>
    </location>
</feature>
<dbReference type="InterPro" id="IPR036576">
    <property type="entry name" value="WRKY_dom_sf"/>
</dbReference>